<sequence>MVSAVNEYILSQFPGDAVAYFSADSIEMDPGKEGVVDADYSTEFLNNLKIGNFPDHQLELKVGCPVILLRNMDQTVGLCNGTRMVVKTLGKWFIEVEILTGTNVGDRVFLPRLTLSTHYKSLNFTLIRRQYPVALCFAMTINKSQGRTLANVGLCLQRQVFSHGQLYVALSRVTTRQGLKILSANENGEEGTSMVNIVFPEIFD</sequence>
<gene>
    <name evidence="2" type="ORF">LITE_LOCUS34564</name>
</gene>
<dbReference type="PANTHER" id="PTHR23274">
    <property type="entry name" value="DNA HELICASE-RELATED"/>
    <property type="match status" value="1"/>
</dbReference>
<keyword evidence="3" id="KW-1185">Reference proteome</keyword>
<evidence type="ECO:0000313" key="3">
    <source>
        <dbReference type="Proteomes" id="UP001154282"/>
    </source>
</evidence>
<evidence type="ECO:0000313" key="2">
    <source>
        <dbReference type="EMBL" id="CAI0460633.1"/>
    </source>
</evidence>
<feature type="domain" description="DNA helicase Pif1-like 2B" evidence="1">
    <location>
        <begin position="43"/>
        <end position="89"/>
    </location>
</feature>
<dbReference type="GO" id="GO:0005657">
    <property type="term" value="C:replication fork"/>
    <property type="evidence" value="ECO:0007669"/>
    <property type="project" value="TreeGrafter"/>
</dbReference>
<organism evidence="2 3">
    <name type="scientific">Linum tenue</name>
    <dbReference type="NCBI Taxonomy" id="586396"/>
    <lineage>
        <taxon>Eukaryota</taxon>
        <taxon>Viridiplantae</taxon>
        <taxon>Streptophyta</taxon>
        <taxon>Embryophyta</taxon>
        <taxon>Tracheophyta</taxon>
        <taxon>Spermatophyta</taxon>
        <taxon>Magnoliopsida</taxon>
        <taxon>eudicotyledons</taxon>
        <taxon>Gunneridae</taxon>
        <taxon>Pentapetalae</taxon>
        <taxon>rosids</taxon>
        <taxon>fabids</taxon>
        <taxon>Malpighiales</taxon>
        <taxon>Linaceae</taxon>
        <taxon>Linum</taxon>
    </lineage>
</organism>
<dbReference type="InterPro" id="IPR049163">
    <property type="entry name" value="Pif1-like_2B_dom"/>
</dbReference>
<proteinExistence type="predicted"/>
<dbReference type="CDD" id="cd18809">
    <property type="entry name" value="SF1_C_RecD"/>
    <property type="match status" value="1"/>
</dbReference>
<dbReference type="PANTHER" id="PTHR23274:SF51">
    <property type="entry name" value="OS03G0423850 PROTEIN"/>
    <property type="match status" value="1"/>
</dbReference>
<evidence type="ECO:0000259" key="1">
    <source>
        <dbReference type="Pfam" id="PF21530"/>
    </source>
</evidence>
<protein>
    <recommendedName>
        <fullName evidence="1">DNA helicase Pif1-like 2B domain-containing protein</fullName>
    </recommendedName>
</protein>
<dbReference type="InterPro" id="IPR027417">
    <property type="entry name" value="P-loop_NTPase"/>
</dbReference>
<dbReference type="EMBL" id="CAMGYJ010000008">
    <property type="protein sequence ID" value="CAI0460633.1"/>
    <property type="molecule type" value="Genomic_DNA"/>
</dbReference>
<dbReference type="Gene3D" id="3.40.50.300">
    <property type="entry name" value="P-loop containing nucleotide triphosphate hydrolases"/>
    <property type="match status" value="1"/>
</dbReference>
<comment type="caution">
    <text evidence="2">The sequence shown here is derived from an EMBL/GenBank/DDBJ whole genome shotgun (WGS) entry which is preliminary data.</text>
</comment>
<accession>A0AAV0NPT0</accession>
<dbReference type="Proteomes" id="UP001154282">
    <property type="component" value="Unassembled WGS sequence"/>
</dbReference>
<dbReference type="AlphaFoldDB" id="A0AAV0NPT0"/>
<reference evidence="2" key="1">
    <citation type="submission" date="2022-08" db="EMBL/GenBank/DDBJ databases">
        <authorList>
            <person name="Gutierrez-Valencia J."/>
        </authorList>
    </citation>
    <scope>NUCLEOTIDE SEQUENCE</scope>
</reference>
<dbReference type="GO" id="GO:0006260">
    <property type="term" value="P:DNA replication"/>
    <property type="evidence" value="ECO:0007669"/>
    <property type="project" value="TreeGrafter"/>
</dbReference>
<dbReference type="SUPFAM" id="SSF52540">
    <property type="entry name" value="P-loop containing nucleoside triphosphate hydrolases"/>
    <property type="match status" value="1"/>
</dbReference>
<dbReference type="Pfam" id="PF21530">
    <property type="entry name" value="Pif1_2B_dom"/>
    <property type="match status" value="1"/>
</dbReference>
<name>A0AAV0NPT0_9ROSI</name>